<keyword evidence="1" id="KW-0560">Oxidoreductase</keyword>
<dbReference type="PIRSF" id="PIRSF037495">
    <property type="entry name" value="Opine_OX_OoxA/HcnB"/>
    <property type="match status" value="1"/>
</dbReference>
<sequence length="507" mass="52238">MNTTTPDLLVVGAGPAGLAAAVTAATHGARVLVVDEQPRPGGQIWRRPDPANPGPDPLSAPAYAAGRALLTRAAAHPGIDFAHHTTAWGVFATRTAPDGWAAPPGTPVPAGPRVAVHGPQGVEVLLPRALLLTAGAYDLPVPLPGWTLPGFLTVGGIQALLKGHRTLAGRRIVLAGAHPLLLIAAAQLVRAGADVAEVAFAQHLPAPADLIRAVAALPGNRAKVAEGLAALRTLRRAGVPVHTRTLLLRAEGEQHVAAAVLARVDQDWRPVPGSARTVGCDTVGTGYGFVPSTELARQAGCAAHWNGPAGGWVLDHDDAMRTSLPHIWAAGELTGVAGAEHAVATGRRAGLDIGRSLGLLESAVHDRELRPVEAELAATGRMAAFLDHTCAPHRAGLHALADDDTVLCRCEEITFGGVRRTLADNPGLGTADAVKLLTRAGMGPCQGRMCGPALLELLHRETGVPRETIGAFTARPPVKPLPVDALARAHDATTTAESPTDAGPVVR</sequence>
<dbReference type="InterPro" id="IPR023753">
    <property type="entry name" value="FAD/NAD-binding_dom"/>
</dbReference>
<protein>
    <recommendedName>
        <fullName evidence="7">FAD/NAD(P)-binding oxidoreductase</fullName>
    </recommendedName>
</protein>
<dbReference type="RefSeq" id="WP_078980564.1">
    <property type="nucleotide sequence ID" value="NZ_MWQN01000002.1"/>
</dbReference>
<dbReference type="SUPFAM" id="SSF51905">
    <property type="entry name" value="FAD/NAD(P)-binding domain"/>
    <property type="match status" value="1"/>
</dbReference>
<accession>A0A1T3NR37</accession>
<evidence type="ECO:0000313" key="5">
    <source>
        <dbReference type="EMBL" id="OPC79347.1"/>
    </source>
</evidence>
<dbReference type="Gene3D" id="1.10.10.1100">
    <property type="entry name" value="BFD-like [2Fe-2S]-binding domain"/>
    <property type="match status" value="1"/>
</dbReference>
<dbReference type="InterPro" id="IPR007419">
    <property type="entry name" value="BFD-like_2Fe2S-bd_dom"/>
</dbReference>
<dbReference type="InterPro" id="IPR051691">
    <property type="entry name" value="Metab_Enz_Cyan_OpOx_G3PDH"/>
</dbReference>
<organism evidence="5 6">
    <name type="scientific">Embleya scabrispora</name>
    <dbReference type="NCBI Taxonomy" id="159449"/>
    <lineage>
        <taxon>Bacteria</taxon>
        <taxon>Bacillati</taxon>
        <taxon>Actinomycetota</taxon>
        <taxon>Actinomycetes</taxon>
        <taxon>Kitasatosporales</taxon>
        <taxon>Streptomycetaceae</taxon>
        <taxon>Embleya</taxon>
    </lineage>
</organism>
<dbReference type="EMBL" id="MWQN01000002">
    <property type="protein sequence ID" value="OPC79347.1"/>
    <property type="molecule type" value="Genomic_DNA"/>
</dbReference>
<dbReference type="PANTHER" id="PTHR42949">
    <property type="entry name" value="ANAEROBIC GLYCEROL-3-PHOSPHATE DEHYDROGENASE SUBUNIT B"/>
    <property type="match status" value="1"/>
</dbReference>
<evidence type="ECO:0008006" key="7">
    <source>
        <dbReference type="Google" id="ProtNLM"/>
    </source>
</evidence>
<dbReference type="CDD" id="cd19946">
    <property type="entry name" value="GlpA-like_Fer2_BFD-like"/>
    <property type="match status" value="1"/>
</dbReference>
<dbReference type="OrthoDB" id="9801699at2"/>
<gene>
    <name evidence="5" type="ORF">B4N89_35475</name>
</gene>
<evidence type="ECO:0000256" key="1">
    <source>
        <dbReference type="ARBA" id="ARBA00023002"/>
    </source>
</evidence>
<dbReference type="AlphaFoldDB" id="A0A1T3NR37"/>
<name>A0A1T3NR37_9ACTN</name>
<dbReference type="Proteomes" id="UP000190037">
    <property type="component" value="Unassembled WGS sequence"/>
</dbReference>
<evidence type="ECO:0000259" key="3">
    <source>
        <dbReference type="Pfam" id="PF04324"/>
    </source>
</evidence>
<evidence type="ECO:0000313" key="6">
    <source>
        <dbReference type="Proteomes" id="UP000190037"/>
    </source>
</evidence>
<dbReference type="STRING" id="159449.B4N89_35475"/>
<evidence type="ECO:0000259" key="4">
    <source>
        <dbReference type="Pfam" id="PF07992"/>
    </source>
</evidence>
<keyword evidence="6" id="KW-1185">Reference proteome</keyword>
<feature type="region of interest" description="Disordered" evidence="2">
    <location>
        <begin position="39"/>
        <end position="59"/>
    </location>
</feature>
<dbReference type="InterPro" id="IPR017224">
    <property type="entry name" value="Opine_Oxase_asu/HCN_bsu"/>
</dbReference>
<proteinExistence type="predicted"/>
<dbReference type="GO" id="GO:0016491">
    <property type="term" value="F:oxidoreductase activity"/>
    <property type="evidence" value="ECO:0007669"/>
    <property type="project" value="UniProtKB-KW"/>
</dbReference>
<dbReference type="InterPro" id="IPR036188">
    <property type="entry name" value="FAD/NAD-bd_sf"/>
</dbReference>
<dbReference type="Pfam" id="PF04324">
    <property type="entry name" value="Fer2_BFD"/>
    <property type="match status" value="1"/>
</dbReference>
<dbReference type="PRINTS" id="PR00411">
    <property type="entry name" value="PNDRDTASEI"/>
</dbReference>
<reference evidence="5 6" key="1">
    <citation type="submission" date="2017-03" db="EMBL/GenBank/DDBJ databases">
        <title>Draft genome sequence of Streptomyces scabrisporus NF3, endophyte isolated from Amphipterygium adstringens.</title>
        <authorList>
            <person name="Vazquez M."/>
            <person name="Ceapa C.D."/>
            <person name="Rodriguez Luna D."/>
            <person name="Sanchez Esquivel S."/>
        </authorList>
    </citation>
    <scope>NUCLEOTIDE SEQUENCE [LARGE SCALE GENOMIC DNA]</scope>
    <source>
        <strain evidence="5 6">NF3</strain>
    </source>
</reference>
<dbReference type="Pfam" id="PF07992">
    <property type="entry name" value="Pyr_redox_2"/>
    <property type="match status" value="1"/>
</dbReference>
<dbReference type="PANTHER" id="PTHR42949:SF3">
    <property type="entry name" value="ANAEROBIC GLYCEROL-3-PHOSPHATE DEHYDROGENASE SUBUNIT B"/>
    <property type="match status" value="1"/>
</dbReference>
<dbReference type="InterPro" id="IPR041854">
    <property type="entry name" value="BFD-like_2Fe2S-bd_dom_sf"/>
</dbReference>
<feature type="domain" description="FAD/NAD(P)-binding" evidence="4">
    <location>
        <begin position="7"/>
        <end position="346"/>
    </location>
</feature>
<dbReference type="Gene3D" id="3.50.50.60">
    <property type="entry name" value="FAD/NAD(P)-binding domain"/>
    <property type="match status" value="2"/>
</dbReference>
<feature type="domain" description="BFD-like [2Fe-2S]-binding" evidence="3">
    <location>
        <begin position="407"/>
        <end position="459"/>
    </location>
</feature>
<dbReference type="PRINTS" id="PR00368">
    <property type="entry name" value="FADPNR"/>
</dbReference>
<comment type="caution">
    <text evidence="5">The sequence shown here is derived from an EMBL/GenBank/DDBJ whole genome shotgun (WGS) entry which is preliminary data.</text>
</comment>
<evidence type="ECO:0000256" key="2">
    <source>
        <dbReference type="SAM" id="MobiDB-lite"/>
    </source>
</evidence>